<dbReference type="KEGG" id="pno:SNOG_11486"/>
<protein>
    <submittedName>
        <fullName evidence="1">Uncharacterized protein</fullName>
    </submittedName>
</protein>
<evidence type="ECO:0000313" key="2">
    <source>
        <dbReference type="Proteomes" id="UP000663193"/>
    </source>
</evidence>
<dbReference type="OMA" id="FWFHVLR"/>
<dbReference type="OrthoDB" id="3797897at2759"/>
<reference evidence="2" key="1">
    <citation type="journal article" date="2021" name="BMC Genomics">
        <title>Chromosome-level genome assembly and manually-curated proteome of model necrotroph Parastagonospora nodorum Sn15 reveals a genome-wide trove of candidate effector homologs, and redundancy of virulence-related functions within an accessory chromosome.</title>
        <authorList>
            <person name="Bertazzoni S."/>
            <person name="Jones D.A.B."/>
            <person name="Phan H.T."/>
            <person name="Tan K.-C."/>
            <person name="Hane J.K."/>
        </authorList>
    </citation>
    <scope>NUCLEOTIDE SEQUENCE [LARGE SCALE GENOMIC DNA]</scope>
    <source>
        <strain evidence="2">SN15 / ATCC MYA-4574 / FGSC 10173)</strain>
    </source>
</reference>
<accession>A0A7U2FEJ0</accession>
<evidence type="ECO:0000313" key="1">
    <source>
        <dbReference type="EMBL" id="QRD02754.1"/>
    </source>
</evidence>
<name>A0A7U2FEJ0_PHANO</name>
<sequence length="151" mass="17098">MSLAKFAKTPMRNIFSGYYTLHNTARSRAFRHSIQAGKGPAPAIKASDSVPRSPSHNPTLPSFNLFQAIRDSRSAVRYTVYAGLGLMATVESTFWFHVIKAKFFPSSSAEEQQKNDQYLAHVSEAIAGYKSNWMRSYRKYYEGYVWGVGER</sequence>
<dbReference type="AlphaFoldDB" id="A0A7U2FEJ0"/>
<dbReference type="VEuPathDB" id="FungiDB:JI435_114860"/>
<keyword evidence="2" id="KW-1185">Reference proteome</keyword>
<dbReference type="RefSeq" id="XP_001801728.1">
    <property type="nucleotide sequence ID" value="XM_001801676.1"/>
</dbReference>
<proteinExistence type="predicted"/>
<dbReference type="EMBL" id="CP069036">
    <property type="protein sequence ID" value="QRD02754.1"/>
    <property type="molecule type" value="Genomic_DNA"/>
</dbReference>
<gene>
    <name evidence="1" type="ORF">JI435_114860</name>
</gene>
<dbReference type="Proteomes" id="UP000663193">
    <property type="component" value="Chromosome 14"/>
</dbReference>
<organism evidence="1 2">
    <name type="scientific">Phaeosphaeria nodorum (strain SN15 / ATCC MYA-4574 / FGSC 10173)</name>
    <name type="common">Glume blotch fungus</name>
    <name type="synonym">Parastagonospora nodorum</name>
    <dbReference type="NCBI Taxonomy" id="321614"/>
    <lineage>
        <taxon>Eukaryota</taxon>
        <taxon>Fungi</taxon>
        <taxon>Dikarya</taxon>
        <taxon>Ascomycota</taxon>
        <taxon>Pezizomycotina</taxon>
        <taxon>Dothideomycetes</taxon>
        <taxon>Pleosporomycetidae</taxon>
        <taxon>Pleosporales</taxon>
        <taxon>Pleosporineae</taxon>
        <taxon>Phaeosphaeriaceae</taxon>
        <taxon>Parastagonospora</taxon>
    </lineage>
</organism>